<feature type="region of interest" description="Disordered" evidence="1">
    <location>
        <begin position="395"/>
        <end position="417"/>
    </location>
</feature>
<dbReference type="Proteomes" id="UP000011087">
    <property type="component" value="Unassembled WGS sequence"/>
</dbReference>
<evidence type="ECO:0000256" key="1">
    <source>
        <dbReference type="SAM" id="MobiDB-lite"/>
    </source>
</evidence>
<name>L1K1L8_GUITC</name>
<gene>
    <name evidence="2" type="ORF">GUITHDRAFT_99986</name>
</gene>
<accession>L1K1L8</accession>
<feature type="compositionally biased region" description="Polar residues" evidence="1">
    <location>
        <begin position="401"/>
        <end position="417"/>
    </location>
</feature>
<dbReference type="AlphaFoldDB" id="L1K1L8"/>
<dbReference type="PaxDb" id="55529-EKX54507"/>
<reference evidence="4" key="2">
    <citation type="submission" date="2012-11" db="EMBL/GenBank/DDBJ databases">
        <authorList>
            <person name="Kuo A."/>
            <person name="Curtis B.A."/>
            <person name="Tanifuji G."/>
            <person name="Burki F."/>
            <person name="Gruber A."/>
            <person name="Irimia M."/>
            <person name="Maruyama S."/>
            <person name="Arias M.C."/>
            <person name="Ball S.G."/>
            <person name="Gile G.H."/>
            <person name="Hirakawa Y."/>
            <person name="Hopkins J.F."/>
            <person name="Rensing S.A."/>
            <person name="Schmutz J."/>
            <person name="Symeonidi A."/>
            <person name="Elias M."/>
            <person name="Eveleigh R.J."/>
            <person name="Herman E.K."/>
            <person name="Klute M.J."/>
            <person name="Nakayama T."/>
            <person name="Obornik M."/>
            <person name="Reyes-Prieto A."/>
            <person name="Armbrust E.V."/>
            <person name="Aves S.J."/>
            <person name="Beiko R.G."/>
            <person name="Coutinho P."/>
            <person name="Dacks J.B."/>
            <person name="Durnford D.G."/>
            <person name="Fast N.M."/>
            <person name="Green B.R."/>
            <person name="Grisdale C."/>
            <person name="Hempe F."/>
            <person name="Henrissat B."/>
            <person name="Hoppner M.P."/>
            <person name="Ishida K.-I."/>
            <person name="Kim E."/>
            <person name="Koreny L."/>
            <person name="Kroth P.G."/>
            <person name="Liu Y."/>
            <person name="Malik S.-B."/>
            <person name="Maier U.G."/>
            <person name="McRose D."/>
            <person name="Mock T."/>
            <person name="Neilson J.A."/>
            <person name="Onodera N.T."/>
            <person name="Poole A.M."/>
            <person name="Pritham E.J."/>
            <person name="Richards T.A."/>
            <person name="Rocap G."/>
            <person name="Roy S.W."/>
            <person name="Sarai C."/>
            <person name="Schaack S."/>
            <person name="Shirato S."/>
            <person name="Slamovits C.H."/>
            <person name="Spencer D.F."/>
            <person name="Suzuki S."/>
            <person name="Worden A.Z."/>
            <person name="Zauner S."/>
            <person name="Barry K."/>
            <person name="Bell C."/>
            <person name="Bharti A.K."/>
            <person name="Crow J.A."/>
            <person name="Grimwood J."/>
            <person name="Kramer R."/>
            <person name="Lindquist E."/>
            <person name="Lucas S."/>
            <person name="Salamov A."/>
            <person name="McFadden G.I."/>
            <person name="Lane C.E."/>
            <person name="Keeling P.J."/>
            <person name="Gray M.W."/>
            <person name="Grigoriev I.V."/>
            <person name="Archibald J.M."/>
        </authorList>
    </citation>
    <scope>NUCLEOTIDE SEQUENCE</scope>
    <source>
        <strain evidence="4">CCMP2712</strain>
    </source>
</reference>
<evidence type="ECO:0000313" key="3">
    <source>
        <dbReference type="EnsemblProtists" id="EKX54507"/>
    </source>
</evidence>
<dbReference type="EMBL" id="JH992967">
    <property type="protein sequence ID" value="EKX54507.1"/>
    <property type="molecule type" value="Genomic_DNA"/>
</dbReference>
<reference evidence="3" key="3">
    <citation type="submission" date="2015-06" db="UniProtKB">
        <authorList>
            <consortium name="EnsemblProtists"/>
        </authorList>
    </citation>
    <scope>IDENTIFICATION</scope>
</reference>
<dbReference type="RefSeq" id="XP_005841487.1">
    <property type="nucleotide sequence ID" value="XM_005841430.1"/>
</dbReference>
<reference evidence="2 4" key="1">
    <citation type="journal article" date="2012" name="Nature">
        <title>Algal genomes reveal evolutionary mosaicism and the fate of nucleomorphs.</title>
        <authorList>
            <consortium name="DOE Joint Genome Institute"/>
            <person name="Curtis B.A."/>
            <person name="Tanifuji G."/>
            <person name="Burki F."/>
            <person name="Gruber A."/>
            <person name="Irimia M."/>
            <person name="Maruyama S."/>
            <person name="Arias M.C."/>
            <person name="Ball S.G."/>
            <person name="Gile G.H."/>
            <person name="Hirakawa Y."/>
            <person name="Hopkins J.F."/>
            <person name="Kuo A."/>
            <person name="Rensing S.A."/>
            <person name="Schmutz J."/>
            <person name="Symeonidi A."/>
            <person name="Elias M."/>
            <person name="Eveleigh R.J."/>
            <person name="Herman E.K."/>
            <person name="Klute M.J."/>
            <person name="Nakayama T."/>
            <person name="Obornik M."/>
            <person name="Reyes-Prieto A."/>
            <person name="Armbrust E.V."/>
            <person name="Aves S.J."/>
            <person name="Beiko R.G."/>
            <person name="Coutinho P."/>
            <person name="Dacks J.B."/>
            <person name="Durnford D.G."/>
            <person name="Fast N.M."/>
            <person name="Green B.R."/>
            <person name="Grisdale C.J."/>
            <person name="Hempel F."/>
            <person name="Henrissat B."/>
            <person name="Hoppner M.P."/>
            <person name="Ishida K."/>
            <person name="Kim E."/>
            <person name="Koreny L."/>
            <person name="Kroth P.G."/>
            <person name="Liu Y."/>
            <person name="Malik S.B."/>
            <person name="Maier U.G."/>
            <person name="McRose D."/>
            <person name="Mock T."/>
            <person name="Neilson J.A."/>
            <person name="Onodera N.T."/>
            <person name="Poole A.M."/>
            <person name="Pritham E.J."/>
            <person name="Richards T.A."/>
            <person name="Rocap G."/>
            <person name="Roy S.W."/>
            <person name="Sarai C."/>
            <person name="Schaack S."/>
            <person name="Shirato S."/>
            <person name="Slamovits C.H."/>
            <person name="Spencer D.F."/>
            <person name="Suzuki S."/>
            <person name="Worden A.Z."/>
            <person name="Zauner S."/>
            <person name="Barry K."/>
            <person name="Bell C."/>
            <person name="Bharti A.K."/>
            <person name="Crow J.A."/>
            <person name="Grimwood J."/>
            <person name="Kramer R."/>
            <person name="Lindquist E."/>
            <person name="Lucas S."/>
            <person name="Salamov A."/>
            <person name="McFadden G.I."/>
            <person name="Lane C.E."/>
            <person name="Keeling P.J."/>
            <person name="Gray M.W."/>
            <person name="Grigoriev I.V."/>
            <person name="Archibald J.M."/>
        </authorList>
    </citation>
    <scope>NUCLEOTIDE SEQUENCE</scope>
    <source>
        <strain evidence="2 4">CCMP2712</strain>
    </source>
</reference>
<dbReference type="EnsemblProtists" id="EKX54507">
    <property type="protein sequence ID" value="EKX54507"/>
    <property type="gene ID" value="GUITHDRAFT_99986"/>
</dbReference>
<dbReference type="HOGENOM" id="CLU_659631_0_0_1"/>
<proteinExistence type="predicted"/>
<evidence type="ECO:0000313" key="4">
    <source>
        <dbReference type="Proteomes" id="UP000011087"/>
    </source>
</evidence>
<organism evidence="2">
    <name type="scientific">Guillardia theta (strain CCMP2712)</name>
    <name type="common">Cryptophyte</name>
    <dbReference type="NCBI Taxonomy" id="905079"/>
    <lineage>
        <taxon>Eukaryota</taxon>
        <taxon>Cryptophyceae</taxon>
        <taxon>Pyrenomonadales</taxon>
        <taxon>Geminigeraceae</taxon>
        <taxon>Guillardia</taxon>
    </lineage>
</organism>
<keyword evidence="4" id="KW-1185">Reference proteome</keyword>
<protein>
    <submittedName>
        <fullName evidence="2 3">Uncharacterized protein</fullName>
    </submittedName>
</protein>
<dbReference type="KEGG" id="gtt:GUITHDRAFT_99986"/>
<dbReference type="GeneID" id="17311028"/>
<feature type="region of interest" description="Disordered" evidence="1">
    <location>
        <begin position="58"/>
        <end position="77"/>
    </location>
</feature>
<feature type="compositionally biased region" description="Low complexity" evidence="1">
    <location>
        <begin position="63"/>
        <end position="74"/>
    </location>
</feature>
<sequence>MVQVPPLRYVCTPSCTTLRRKRRVSTAASSSLPSTSSSPRAPIVFEYSLGSPKPSWKTLSFRSSPPTSPKKSTTNAPKFLNLKTASVESRRVESVVSGELSEWSYEVPNELVVNLFGIRYSEEEERYIRVEDELARTSQEAVNYLIQKYLSAQRSSRRVSIERSKLGMSGGRRDRNSLNDLERLHDGAIDALLRGRRKSCDDTSPISAYRDQMEEENLCYVKTPFIYLGQDPVDDNIFYFEQDNSLDPSREQRVRWRLKGIRDKEWISAAPRPYGPSRSWGGAWGGNRSLFSNFKDLNQPGVIEYVGGEVRPKDVFLLNVVHNIKAAELPTIEFSRRLACSRSVLSESSTTSFGNHPITSHKRTIFRPVSKQSSKSTYAAIQDVQVGLPLTGYPGWRNRHSTSPMKLTPMTSTSQDF</sequence>
<evidence type="ECO:0000313" key="2">
    <source>
        <dbReference type="EMBL" id="EKX54507.1"/>
    </source>
</evidence>